<keyword evidence="2" id="KW-0472">Membrane</keyword>
<evidence type="ECO:0000313" key="4">
    <source>
        <dbReference type="Proteomes" id="UP001236369"/>
    </source>
</evidence>
<reference evidence="3 4" key="1">
    <citation type="submission" date="2023-07" db="EMBL/GenBank/DDBJ databases">
        <title>Genomic Encyclopedia of Type Strains, Phase IV (KMG-IV): sequencing the most valuable type-strain genomes for metagenomic binning, comparative biology and taxonomic classification.</title>
        <authorList>
            <person name="Goeker M."/>
        </authorList>
    </citation>
    <scope>NUCLEOTIDE SEQUENCE [LARGE SCALE GENOMIC DNA]</scope>
    <source>
        <strain evidence="3 4">DSM 19562</strain>
    </source>
</reference>
<dbReference type="EMBL" id="JAUSVV010000013">
    <property type="protein sequence ID" value="MDQ0444576.1"/>
    <property type="molecule type" value="Genomic_DNA"/>
</dbReference>
<name>A0ABU0HQI0_9HYPH</name>
<feature type="transmembrane region" description="Helical" evidence="2">
    <location>
        <begin position="159"/>
        <end position="181"/>
    </location>
</feature>
<keyword evidence="4" id="KW-1185">Reference proteome</keyword>
<sequence>MSWPAAVLWVLMIAAVLSRGPSLLYLLMITGAFGSLQMLPFSGGVNLLPQSACAALFVCKALVQRGNITRGIESALDPQRMILFTTFIGYGVFGAVILPRAFLGLLEVVPISAPISGTDILRPSSGNYTQSCYLMLSYGTALTFSIIGQSASLRRHYRLALVWAAYVLFLTGVVDLITYSLHIGSVLEPFRTATYSFLVDVEAEGAKRVVGLMPEASTFGTACAGLMASLIYLRPLYEKGAEQTSVLVAIALLGLMTILSTSATGLVGLGVLGLVYGADLVYRIFDTYNPRRAGLNFELAVLFLALFAVFAGIVMKPNLLDPVYSVIDGLLYEKTKSASYAERSMWTRIGWHAFLDTGGMGAGLGSIRVSNWAVSILGSTGVFGALMMFGFIAQQLLTMPREAPKDVAVFSTALKLSLLPTLSMYLVVSTIPDIGVGAASVLGLIAASHTPAPRPVPGPSPSSPVPVGGRA</sequence>
<feature type="transmembrane region" description="Helical" evidence="2">
    <location>
        <begin position="372"/>
        <end position="393"/>
    </location>
</feature>
<dbReference type="RefSeq" id="WP_238252923.1">
    <property type="nucleotide sequence ID" value="NZ_BPQX01000063.1"/>
</dbReference>
<keyword evidence="2" id="KW-1133">Transmembrane helix</keyword>
<gene>
    <name evidence="3" type="ORF">QO016_004089</name>
</gene>
<dbReference type="Proteomes" id="UP001236369">
    <property type="component" value="Unassembled WGS sequence"/>
</dbReference>
<protein>
    <submittedName>
        <fullName evidence="3">Uncharacterized protein</fullName>
    </submittedName>
</protein>
<feature type="transmembrane region" description="Helical" evidence="2">
    <location>
        <begin position="128"/>
        <end position="147"/>
    </location>
</feature>
<feature type="transmembrane region" description="Helical" evidence="2">
    <location>
        <begin position="297"/>
        <end position="315"/>
    </location>
</feature>
<evidence type="ECO:0000313" key="3">
    <source>
        <dbReference type="EMBL" id="MDQ0444576.1"/>
    </source>
</evidence>
<feature type="transmembrane region" description="Helical" evidence="2">
    <location>
        <begin position="44"/>
        <end position="63"/>
    </location>
</feature>
<evidence type="ECO:0000256" key="1">
    <source>
        <dbReference type="SAM" id="MobiDB-lite"/>
    </source>
</evidence>
<feature type="compositionally biased region" description="Pro residues" evidence="1">
    <location>
        <begin position="452"/>
        <end position="464"/>
    </location>
</feature>
<feature type="transmembrane region" description="Helical" evidence="2">
    <location>
        <begin position="245"/>
        <end position="261"/>
    </location>
</feature>
<feature type="transmembrane region" description="Helical" evidence="2">
    <location>
        <begin position="83"/>
        <end position="102"/>
    </location>
</feature>
<evidence type="ECO:0000256" key="2">
    <source>
        <dbReference type="SAM" id="Phobius"/>
    </source>
</evidence>
<feature type="region of interest" description="Disordered" evidence="1">
    <location>
        <begin position="452"/>
        <end position="471"/>
    </location>
</feature>
<feature type="transmembrane region" description="Helical" evidence="2">
    <location>
        <begin position="216"/>
        <end position="233"/>
    </location>
</feature>
<organism evidence="3 4">
    <name type="scientific">Methylobacterium persicinum</name>
    <dbReference type="NCBI Taxonomy" id="374426"/>
    <lineage>
        <taxon>Bacteria</taxon>
        <taxon>Pseudomonadati</taxon>
        <taxon>Pseudomonadota</taxon>
        <taxon>Alphaproteobacteria</taxon>
        <taxon>Hyphomicrobiales</taxon>
        <taxon>Methylobacteriaceae</taxon>
        <taxon>Methylobacterium</taxon>
    </lineage>
</organism>
<accession>A0ABU0HQI0</accession>
<comment type="caution">
    <text evidence="3">The sequence shown here is derived from an EMBL/GenBank/DDBJ whole genome shotgun (WGS) entry which is preliminary data.</text>
</comment>
<keyword evidence="2" id="KW-0812">Transmembrane</keyword>
<proteinExistence type="predicted"/>